<dbReference type="InterPro" id="IPR001680">
    <property type="entry name" value="WD40_rpt"/>
</dbReference>
<protein>
    <submittedName>
        <fullName evidence="7">Uncharacterized protein</fullName>
    </submittedName>
</protein>
<reference evidence="8" key="1">
    <citation type="journal article" date="2023" name="Commun. Biol.">
        <title>Genome analysis of Parmales, the sister group of diatoms, reveals the evolutionary specialization of diatoms from phago-mixotrophs to photoautotrophs.</title>
        <authorList>
            <person name="Ban H."/>
            <person name="Sato S."/>
            <person name="Yoshikawa S."/>
            <person name="Yamada K."/>
            <person name="Nakamura Y."/>
            <person name="Ichinomiya M."/>
            <person name="Sato N."/>
            <person name="Blanc-Mathieu R."/>
            <person name="Endo H."/>
            <person name="Kuwata A."/>
            <person name="Ogata H."/>
        </authorList>
    </citation>
    <scope>NUCLEOTIDE SEQUENCE [LARGE SCALE GENOMIC DNA]</scope>
    <source>
        <strain evidence="8">NIES 3701</strain>
    </source>
</reference>
<evidence type="ECO:0000313" key="7">
    <source>
        <dbReference type="EMBL" id="GMH75245.1"/>
    </source>
</evidence>
<comment type="caution">
    <text evidence="7">The sequence shown here is derived from an EMBL/GenBank/DDBJ whole genome shotgun (WGS) entry which is preliminary data.</text>
</comment>
<evidence type="ECO:0000313" key="8">
    <source>
        <dbReference type="Proteomes" id="UP001165085"/>
    </source>
</evidence>
<dbReference type="GO" id="GO:0048188">
    <property type="term" value="C:Set1C/COMPASS complex"/>
    <property type="evidence" value="ECO:0007669"/>
    <property type="project" value="InterPro"/>
</dbReference>
<keyword evidence="2 5" id="KW-0853">WD repeat</keyword>
<evidence type="ECO:0000256" key="2">
    <source>
        <dbReference type="ARBA" id="ARBA00022574"/>
    </source>
</evidence>
<evidence type="ECO:0000256" key="6">
    <source>
        <dbReference type="SAM" id="MobiDB-lite"/>
    </source>
</evidence>
<proteinExistence type="predicted"/>
<gene>
    <name evidence="7" type="ORF">TrST_g4324</name>
</gene>
<evidence type="ECO:0000256" key="5">
    <source>
        <dbReference type="PROSITE-ProRule" id="PRU00221"/>
    </source>
</evidence>
<keyword evidence="3" id="KW-0677">Repeat</keyword>
<dbReference type="Gene3D" id="2.130.10.10">
    <property type="entry name" value="YVTN repeat-like/Quinoprotein amine dehydrogenase"/>
    <property type="match status" value="2"/>
</dbReference>
<keyword evidence="8" id="KW-1185">Reference proteome</keyword>
<dbReference type="SMART" id="SM00320">
    <property type="entry name" value="WD40"/>
    <property type="match status" value="4"/>
</dbReference>
<keyword evidence="4" id="KW-0539">Nucleus</keyword>
<feature type="region of interest" description="Disordered" evidence="6">
    <location>
        <begin position="24"/>
        <end position="45"/>
    </location>
</feature>
<dbReference type="InterPro" id="IPR019775">
    <property type="entry name" value="WD40_repeat_CS"/>
</dbReference>
<evidence type="ECO:0000256" key="3">
    <source>
        <dbReference type="ARBA" id="ARBA00022737"/>
    </source>
</evidence>
<organism evidence="7 8">
    <name type="scientific">Triparma strigata</name>
    <dbReference type="NCBI Taxonomy" id="1606541"/>
    <lineage>
        <taxon>Eukaryota</taxon>
        <taxon>Sar</taxon>
        <taxon>Stramenopiles</taxon>
        <taxon>Ochrophyta</taxon>
        <taxon>Bolidophyceae</taxon>
        <taxon>Parmales</taxon>
        <taxon>Triparmaceae</taxon>
        <taxon>Triparma</taxon>
    </lineage>
</organism>
<dbReference type="Proteomes" id="UP001165085">
    <property type="component" value="Unassembled WGS sequence"/>
</dbReference>
<sequence length="520" mass="56472">MNIELFDPFRPPIPSQIEATLISRSGTNSDTNSGTNSGGSGTLSGRLSAAPMSAVKFNRRGFYLAAGHTDGTVVVWDVLSRCPLRTFPSCVNSEDDEIGVVSLDWSRNSRTLMAAGDEDVLAINLAATPAEGIRVPVIEGLSRLLGGVDVGAIKSAQLKIRKDTCALIVTTEGHVFTVDWGKLGKEQRKQMRMKKRERKGKRGWAKRGGGHQDDESGLDDDEILELLKIKILCNPTSASYKSKMKAKVEKSTRMEHSTVDFATAASFDKSGHSVFVTTRDSVVVFGDEASANTHKELYRWRVEESTSHSTIKGITLSPKGNAFVLRSSGGKGGERVLMYAISCKDGKPDIVFKDPVNTSNMFDDCVFSNDGEHLVAATYGRSKGVLLLWTSDQNFLADTLEGPNLAMHCMAYHPTRSCIATGMADGGIDLWGIPSSWAAFAPDFQALPSNVEYKEREDEFDLNVNVKEDSEQAETEDVDVVTVEKPAVYASDSEDEEEVFSLKMLGCGAEADAKDGLAVL</sequence>
<dbReference type="PANTHER" id="PTHR44040">
    <property type="entry name" value="RETINOBLASTOMA-BINDING PROTEIN 5"/>
    <property type="match status" value="1"/>
</dbReference>
<dbReference type="InterPro" id="IPR015943">
    <property type="entry name" value="WD40/YVTN_repeat-like_dom_sf"/>
</dbReference>
<dbReference type="InterPro" id="IPR037850">
    <property type="entry name" value="RBBP5/Swd1"/>
</dbReference>
<feature type="region of interest" description="Disordered" evidence="6">
    <location>
        <begin position="187"/>
        <end position="216"/>
    </location>
</feature>
<evidence type="ECO:0000256" key="4">
    <source>
        <dbReference type="ARBA" id="ARBA00023242"/>
    </source>
</evidence>
<feature type="compositionally biased region" description="Low complexity" evidence="6">
    <location>
        <begin position="24"/>
        <end position="35"/>
    </location>
</feature>
<feature type="repeat" description="WD" evidence="5">
    <location>
        <begin position="52"/>
        <end position="86"/>
    </location>
</feature>
<dbReference type="OrthoDB" id="196858at2759"/>
<dbReference type="EMBL" id="BRXY01000187">
    <property type="protein sequence ID" value="GMH75245.1"/>
    <property type="molecule type" value="Genomic_DNA"/>
</dbReference>
<dbReference type="SUPFAM" id="SSF50978">
    <property type="entry name" value="WD40 repeat-like"/>
    <property type="match status" value="1"/>
</dbReference>
<evidence type="ECO:0000256" key="1">
    <source>
        <dbReference type="ARBA" id="ARBA00004123"/>
    </source>
</evidence>
<comment type="subcellular location">
    <subcellularLocation>
        <location evidence="1">Nucleus</location>
    </subcellularLocation>
</comment>
<dbReference type="PANTHER" id="PTHR44040:SF1">
    <property type="entry name" value="RETINOBLASTOMA-BINDING PROTEIN 5"/>
    <property type="match status" value="1"/>
</dbReference>
<dbReference type="Pfam" id="PF00400">
    <property type="entry name" value="WD40"/>
    <property type="match status" value="2"/>
</dbReference>
<dbReference type="PROSITE" id="PS00678">
    <property type="entry name" value="WD_REPEATS_1"/>
    <property type="match status" value="1"/>
</dbReference>
<feature type="compositionally biased region" description="Basic residues" evidence="6">
    <location>
        <begin position="190"/>
        <end position="209"/>
    </location>
</feature>
<accession>A0A9W7EEN4</accession>
<dbReference type="PROSITE" id="PS50082">
    <property type="entry name" value="WD_REPEATS_2"/>
    <property type="match status" value="1"/>
</dbReference>
<dbReference type="AlphaFoldDB" id="A0A9W7EEN4"/>
<dbReference type="InterPro" id="IPR036322">
    <property type="entry name" value="WD40_repeat_dom_sf"/>
</dbReference>
<name>A0A9W7EEN4_9STRA</name>